<dbReference type="Proteomes" id="UP000280307">
    <property type="component" value="Unassembled WGS sequence"/>
</dbReference>
<proteinExistence type="predicted"/>
<gene>
    <name evidence="1" type="ORF">EI684_04545</name>
</gene>
<protein>
    <submittedName>
        <fullName evidence="1">Uncharacterized protein</fullName>
    </submittedName>
</protein>
<reference evidence="1 2" key="1">
    <citation type="submission" date="2018-12" db="EMBL/GenBank/DDBJ databases">
        <title>Genome Sequence of Candidatus Viridilinea halotolerans isolated from saline sulfide-rich spring.</title>
        <authorList>
            <person name="Grouzdev D.S."/>
            <person name="Burganskaya E.I."/>
            <person name="Krutkina M.S."/>
            <person name="Sukhacheva M.V."/>
            <person name="Gorlenko V.M."/>
        </authorList>
    </citation>
    <scope>NUCLEOTIDE SEQUENCE [LARGE SCALE GENOMIC DNA]</scope>
    <source>
        <strain evidence="1">Chok-6</strain>
    </source>
</reference>
<dbReference type="EMBL" id="RSAS01000186">
    <property type="protein sequence ID" value="RRR75478.1"/>
    <property type="molecule type" value="Genomic_DNA"/>
</dbReference>
<comment type="caution">
    <text evidence="1">The sequence shown here is derived from an EMBL/GenBank/DDBJ whole genome shotgun (WGS) entry which is preliminary data.</text>
</comment>
<dbReference type="AlphaFoldDB" id="A0A426U666"/>
<organism evidence="1 2">
    <name type="scientific">Candidatus Viridilinea halotolerans</name>
    <dbReference type="NCBI Taxonomy" id="2491704"/>
    <lineage>
        <taxon>Bacteria</taxon>
        <taxon>Bacillati</taxon>
        <taxon>Chloroflexota</taxon>
        <taxon>Chloroflexia</taxon>
        <taxon>Chloroflexales</taxon>
        <taxon>Chloroflexineae</taxon>
        <taxon>Oscillochloridaceae</taxon>
        <taxon>Candidatus Viridilinea</taxon>
    </lineage>
</organism>
<sequence length="166" mass="18286">MSYEDDPSPAGAGLSPGSMTFSEPCVCIEAQRCPRCGNNLHGPWWRFPHRYLSDGVNTVANAAVWYLLSHQGQQRLGTCFTSLLPIREAMARQDAGKRIAKVVGVKAFAWIVPLQRRISTWLYQSPDEPACAGCGWNGSQEGDLQPFWECTCAWEEDAAAHATSLP</sequence>
<evidence type="ECO:0000313" key="1">
    <source>
        <dbReference type="EMBL" id="RRR75478.1"/>
    </source>
</evidence>
<name>A0A426U666_9CHLR</name>
<evidence type="ECO:0000313" key="2">
    <source>
        <dbReference type="Proteomes" id="UP000280307"/>
    </source>
</evidence>
<accession>A0A426U666</accession>